<protein>
    <submittedName>
        <fullName evidence="1">Sulfur carrier protein ThiS</fullName>
    </submittedName>
</protein>
<dbReference type="Pfam" id="PF02597">
    <property type="entry name" value="ThiS"/>
    <property type="match status" value="1"/>
</dbReference>
<dbReference type="SUPFAM" id="SSF54285">
    <property type="entry name" value="MoaD/ThiS"/>
    <property type="match status" value="1"/>
</dbReference>
<dbReference type="KEGG" id="emo:DM558_08885"/>
<dbReference type="NCBIfam" id="TIGR01683">
    <property type="entry name" value="thiS"/>
    <property type="match status" value="1"/>
</dbReference>
<dbReference type="Proteomes" id="UP000273143">
    <property type="component" value="Chromosome"/>
</dbReference>
<dbReference type="InterPro" id="IPR016155">
    <property type="entry name" value="Mopterin_synth/thiamin_S_b"/>
</dbReference>
<dbReference type="PANTHER" id="PTHR34472:SF1">
    <property type="entry name" value="SULFUR CARRIER PROTEIN THIS"/>
    <property type="match status" value="1"/>
</dbReference>
<keyword evidence="2" id="KW-1185">Reference proteome</keyword>
<name>A0A3Q9JLU8_9GAMM</name>
<sequence>MTMNIYINEKPHVLTAPTTLTELIEQLGLTGKRIAIELNQEIAPRSQYSQITLQENDQLEIVHAIGGG</sequence>
<dbReference type="CDD" id="cd00565">
    <property type="entry name" value="Ubl_ThiS"/>
    <property type="match status" value="1"/>
</dbReference>
<evidence type="ECO:0000313" key="1">
    <source>
        <dbReference type="EMBL" id="AZS50889.1"/>
    </source>
</evidence>
<dbReference type="InterPro" id="IPR012675">
    <property type="entry name" value="Beta-grasp_dom_sf"/>
</dbReference>
<proteinExistence type="predicted"/>
<gene>
    <name evidence="1" type="primary">thiS</name>
    <name evidence="1" type="ORF">DM558_08885</name>
</gene>
<dbReference type="InterPro" id="IPR010035">
    <property type="entry name" value="Thi_S"/>
</dbReference>
<evidence type="ECO:0000313" key="2">
    <source>
        <dbReference type="Proteomes" id="UP000273143"/>
    </source>
</evidence>
<accession>A0A3Q9JLU8</accession>
<dbReference type="Gene3D" id="3.10.20.30">
    <property type="match status" value="1"/>
</dbReference>
<dbReference type="PANTHER" id="PTHR34472">
    <property type="entry name" value="SULFUR CARRIER PROTEIN THIS"/>
    <property type="match status" value="1"/>
</dbReference>
<dbReference type="AlphaFoldDB" id="A0A3Q9JLU8"/>
<organism evidence="1 2">
    <name type="scientific">Entomomonas moraniae</name>
    <dbReference type="NCBI Taxonomy" id="2213226"/>
    <lineage>
        <taxon>Bacteria</taxon>
        <taxon>Pseudomonadati</taxon>
        <taxon>Pseudomonadota</taxon>
        <taxon>Gammaproteobacteria</taxon>
        <taxon>Pseudomonadales</taxon>
        <taxon>Pseudomonadaceae</taxon>
        <taxon>Entomomonas</taxon>
    </lineage>
</organism>
<dbReference type="EMBL" id="CP029822">
    <property type="protein sequence ID" value="AZS50889.1"/>
    <property type="molecule type" value="Genomic_DNA"/>
</dbReference>
<dbReference type="InterPro" id="IPR003749">
    <property type="entry name" value="ThiS/MoaD-like"/>
</dbReference>
<reference evidence="2" key="1">
    <citation type="submission" date="2018-06" db="EMBL/GenBank/DDBJ databases">
        <title>Complete genome of Pseudomonas insecticola strain QZS01.</title>
        <authorList>
            <person name="Wang J."/>
            <person name="Su Q."/>
        </authorList>
    </citation>
    <scope>NUCLEOTIDE SEQUENCE [LARGE SCALE GENOMIC DNA]</scope>
    <source>
        <strain evidence="2">QZS01</strain>
    </source>
</reference>